<feature type="compositionally biased region" description="Polar residues" evidence="5">
    <location>
        <begin position="725"/>
        <end position="734"/>
    </location>
</feature>
<feature type="compositionally biased region" description="Low complexity" evidence="5">
    <location>
        <begin position="1131"/>
        <end position="1150"/>
    </location>
</feature>
<dbReference type="InterPro" id="IPR036770">
    <property type="entry name" value="Ankyrin_rpt-contain_sf"/>
</dbReference>
<dbReference type="Gene3D" id="3.10.260.10">
    <property type="entry name" value="Transcription regulator HTH, APSES-type DNA-binding domain"/>
    <property type="match status" value="1"/>
</dbReference>
<evidence type="ECO:0000313" key="7">
    <source>
        <dbReference type="EMBL" id="KAG0293205.1"/>
    </source>
</evidence>
<dbReference type="OrthoDB" id="6718656at2759"/>
<feature type="compositionally biased region" description="Polar residues" evidence="5">
    <location>
        <begin position="1246"/>
        <end position="1255"/>
    </location>
</feature>
<name>A0A9P6QSJ3_9FUNG</name>
<feature type="compositionally biased region" description="Polar residues" evidence="5">
    <location>
        <begin position="1191"/>
        <end position="1201"/>
    </location>
</feature>
<dbReference type="FunFam" id="3.10.260.10:FF:000001">
    <property type="entry name" value="APSES transcription factor (MbpA)"/>
    <property type="match status" value="1"/>
</dbReference>
<dbReference type="PROSITE" id="PS50088">
    <property type="entry name" value="ANK_REPEAT"/>
    <property type="match status" value="2"/>
</dbReference>
<evidence type="ECO:0000256" key="4">
    <source>
        <dbReference type="SAM" id="Coils"/>
    </source>
</evidence>
<feature type="compositionally biased region" description="Polar residues" evidence="5">
    <location>
        <begin position="1224"/>
        <end position="1237"/>
    </location>
</feature>
<feature type="domain" description="HTH APSES-type" evidence="6">
    <location>
        <begin position="530"/>
        <end position="636"/>
    </location>
</feature>
<feature type="repeat" description="ANK" evidence="3">
    <location>
        <begin position="1033"/>
        <end position="1065"/>
    </location>
</feature>
<reference evidence="7" key="1">
    <citation type="journal article" date="2020" name="Fungal Divers.">
        <title>Resolving the Mortierellaceae phylogeny through synthesis of multi-gene phylogenetics and phylogenomics.</title>
        <authorList>
            <person name="Vandepol N."/>
            <person name="Liber J."/>
            <person name="Desiro A."/>
            <person name="Na H."/>
            <person name="Kennedy M."/>
            <person name="Barry K."/>
            <person name="Grigoriev I.V."/>
            <person name="Miller A.N."/>
            <person name="O'Donnell K."/>
            <person name="Stajich J.E."/>
            <person name="Bonito G."/>
        </authorList>
    </citation>
    <scope>NUCLEOTIDE SEQUENCE</scope>
    <source>
        <strain evidence="7">NVP60</strain>
    </source>
</reference>
<feature type="coiled-coil region" evidence="4">
    <location>
        <begin position="1427"/>
        <end position="1461"/>
    </location>
</feature>
<dbReference type="InterPro" id="IPR002110">
    <property type="entry name" value="Ankyrin_rpt"/>
</dbReference>
<dbReference type="InterPro" id="IPR036887">
    <property type="entry name" value="HTH_APSES_sf"/>
</dbReference>
<dbReference type="PROSITE" id="PS50297">
    <property type="entry name" value="ANK_REP_REGION"/>
    <property type="match status" value="2"/>
</dbReference>
<sequence length="1502" mass="161039">MSTINNATGITADAAVAAAEQTGTTNTTSSSSSVSASISNDPISNTSSDIFTNDALLIGLQPTATTATALTPTPPTAIPLELTSLPTDPIAPSTATAAALASTHPTEISTTTIDSNTFDPNILASFASAVPSAFPTSVPSVVPSIAFPAEPLSTATSAVPLGNDVSLTSIAPQPPQDVLQASTILPGSFLPTQQQQQQQPLPPTFSLSIPSTVPSDTTTDTASPVQPLLPQHPQQQQSSQAAALSASAKFLQEQLDAQKATVVSNIGGASPGQNKQPLTPRAALPKMQQQQHVSPQPHQPPQSILSTTQQQQQPGTDELTPQISTDLLAMVAETAIPPPSRPSLSSSQQLQHDLQQLQLHRERQAAAEAEAAASVNDITTTATAATTSFAVPNTAANTITSTVEDASLNASQVPTVDAQTRALKALLGKGESVIPGTQIQISDEMINKALTNLGASGTIADLTMLKSILPNTSDNSDKSTEKPDTGLSETNITPLGATTATANNSSNGAVDATATSVEATAAATSTPPQIFKATYSGVPVFEMICKGVAVMRRRSDSYLNATQILKVAEFDKPQRTRILEREVQKGEHEKVQGGYGKYQGTWVPYERGVQLCQEYNVMDVLQPLLGYQIRANSPPLAPKHVTAATNRPRKPKEPRVPGAPKIKKPKTPRAPKHGAQGSAASSQQDTPMTMEGEADDNTSASEMEDQDEEMPSRAGSEASMDETMSILSGQSRSPTPSPLLGSRAPDHSSSDVSDNDTYSPGRRRQRSTERSPRSRKKQNSRPGDELFIGYHGGHDRQSSQQQSGYPSPGGRSRRRELLEQDVEMRSRDEVHSPNLRHASPSGRRRAGQSSSRTKAQGEESWQDSQTSRVTASESTQSQYAETLLEYFVTDQTTLPSILTHPPPDLDFDLIIDEEGHTPLHWAVAMARIKIVKLLVQHGADIYRVNNQGQTALMRSVLFANNFDMKTFASLLEILQKTIFTIDKNDQTVFHHVAATAGMRGKVHASRYYMECLLDKLALHPSELASIINVQDVAGDTALIIAARIGNKKVVRLLLEAGADSKIRNKSGRNADEFLQEAENQSSGSSSTLLPSLQPPPSTPVHSQQQQQQQQQLPPHPSQGSPYPYHQAHFGSSNTTNSNNSSTASSSANAAHSHRMSHTVSQQPHHPPGNMPVSASPSTPRALGHLSPNPHGHSTPTMRSSTPPLPRHGGYTPSMDRPTPAGFQEYSSASSSSRNPFQPLSGPSLPSVGQSFSHSRPSPMLDPSSSSRGGNGGQGGHTPMDGTRPVELGAPAGLSGSGSGLSGGGGVRASQRMIPAVTELFEHLTQSYEKDLYEKEQDLLDARNLLHSIQSEVQEGHRTMDELRNKTMYLGQAEDQIRTLEGMIRQEIHLRQRLRLEDLVAQEESRLRRERDVEKERIGHGPVDAGRVLAMEREAVELRASLSQMQQSRKEQVEQIVQLKSQQGKRRQEYKRLIALCCNVSIDEVDGLLGPLLNTLGNEDGVA</sequence>
<dbReference type="GO" id="GO:0033309">
    <property type="term" value="C:SBF transcription complex"/>
    <property type="evidence" value="ECO:0007669"/>
    <property type="project" value="TreeGrafter"/>
</dbReference>
<feature type="compositionally biased region" description="Low complexity" evidence="5">
    <location>
        <begin position="1080"/>
        <end position="1091"/>
    </location>
</feature>
<dbReference type="Pfam" id="PF04383">
    <property type="entry name" value="KilA-N"/>
    <property type="match status" value="1"/>
</dbReference>
<feature type="compositionally biased region" description="Acidic residues" evidence="5">
    <location>
        <begin position="692"/>
        <end position="709"/>
    </location>
</feature>
<dbReference type="Pfam" id="PF00023">
    <property type="entry name" value="Ank"/>
    <property type="match status" value="1"/>
</dbReference>
<feature type="compositionally biased region" description="Polar residues" evidence="5">
    <location>
        <begin position="678"/>
        <end position="687"/>
    </location>
</feature>
<feature type="compositionally biased region" description="Gly residues" evidence="5">
    <location>
        <begin position="1294"/>
        <end position="1306"/>
    </location>
</feature>
<comment type="caution">
    <text evidence="7">The sequence shown here is derived from an EMBL/GenBank/DDBJ whole genome shotgun (WGS) entry which is preliminary data.</text>
</comment>
<evidence type="ECO:0000256" key="2">
    <source>
        <dbReference type="ARBA" id="ARBA00023043"/>
    </source>
</evidence>
<dbReference type="SUPFAM" id="SSF48403">
    <property type="entry name" value="Ankyrin repeat"/>
    <property type="match status" value="1"/>
</dbReference>
<accession>A0A9P6QSJ3</accession>
<evidence type="ECO:0000256" key="3">
    <source>
        <dbReference type="PROSITE-ProRule" id="PRU00023"/>
    </source>
</evidence>
<dbReference type="EMBL" id="JAAAIN010002432">
    <property type="protein sequence ID" value="KAG0293205.1"/>
    <property type="molecule type" value="Genomic_DNA"/>
</dbReference>
<feature type="compositionally biased region" description="Low complexity" evidence="5">
    <location>
        <begin position="1099"/>
        <end position="1121"/>
    </location>
</feature>
<dbReference type="Gene3D" id="1.25.40.20">
    <property type="entry name" value="Ankyrin repeat-containing domain"/>
    <property type="match status" value="1"/>
</dbReference>
<evidence type="ECO:0000259" key="6">
    <source>
        <dbReference type="PROSITE" id="PS51299"/>
    </source>
</evidence>
<dbReference type="InterPro" id="IPR018004">
    <property type="entry name" value="KilA/APSES_HTH"/>
</dbReference>
<evidence type="ECO:0000313" key="8">
    <source>
        <dbReference type="Proteomes" id="UP000823405"/>
    </source>
</evidence>
<feature type="region of interest" description="Disordered" evidence="5">
    <location>
        <begin position="470"/>
        <end position="508"/>
    </location>
</feature>
<dbReference type="Proteomes" id="UP000823405">
    <property type="component" value="Unassembled WGS sequence"/>
</dbReference>
<dbReference type="PANTHER" id="PTHR43828">
    <property type="entry name" value="ASPARAGINASE"/>
    <property type="match status" value="1"/>
</dbReference>
<feature type="compositionally biased region" description="Basic and acidic residues" evidence="5">
    <location>
        <begin position="475"/>
        <end position="484"/>
    </location>
</feature>
<protein>
    <recommendedName>
        <fullName evidence="6">HTH APSES-type domain-containing protein</fullName>
    </recommendedName>
</protein>
<feature type="region of interest" description="Disordered" evidence="5">
    <location>
        <begin position="1075"/>
        <end position="1307"/>
    </location>
</feature>
<dbReference type="SMART" id="SM00248">
    <property type="entry name" value="ANK"/>
    <property type="match status" value="2"/>
</dbReference>
<feature type="compositionally biased region" description="Polar residues" evidence="5">
    <location>
        <begin position="862"/>
        <end position="874"/>
    </location>
</feature>
<organism evidence="7 8">
    <name type="scientific">Linnemannia gamsii</name>
    <dbReference type="NCBI Taxonomy" id="64522"/>
    <lineage>
        <taxon>Eukaryota</taxon>
        <taxon>Fungi</taxon>
        <taxon>Fungi incertae sedis</taxon>
        <taxon>Mucoromycota</taxon>
        <taxon>Mortierellomycotina</taxon>
        <taxon>Mortierellomycetes</taxon>
        <taxon>Mortierellales</taxon>
        <taxon>Mortierellaceae</taxon>
        <taxon>Linnemannia</taxon>
    </lineage>
</organism>
<keyword evidence="4" id="KW-0175">Coiled coil</keyword>
<feature type="compositionally biased region" description="Low complexity" evidence="5">
    <location>
        <begin position="210"/>
        <end position="243"/>
    </location>
</feature>
<evidence type="ECO:0000256" key="5">
    <source>
        <dbReference type="SAM" id="MobiDB-lite"/>
    </source>
</evidence>
<dbReference type="GO" id="GO:0001228">
    <property type="term" value="F:DNA-binding transcription activator activity, RNA polymerase II-specific"/>
    <property type="evidence" value="ECO:0007669"/>
    <property type="project" value="UniProtKB-ARBA"/>
</dbReference>
<keyword evidence="1" id="KW-0677">Repeat</keyword>
<dbReference type="PANTHER" id="PTHR43828:SF15">
    <property type="entry name" value="TRANSCRIPTION FACTOR MBP1"/>
    <property type="match status" value="1"/>
</dbReference>
<dbReference type="GO" id="GO:0003677">
    <property type="term" value="F:DNA binding"/>
    <property type="evidence" value="ECO:0007669"/>
    <property type="project" value="InterPro"/>
</dbReference>
<feature type="compositionally biased region" description="Low complexity" evidence="5">
    <location>
        <begin position="288"/>
        <end position="314"/>
    </location>
</feature>
<dbReference type="SMART" id="SM01252">
    <property type="entry name" value="KilA-N"/>
    <property type="match status" value="1"/>
</dbReference>
<dbReference type="PROSITE" id="PS51299">
    <property type="entry name" value="HTH_APSES"/>
    <property type="match status" value="1"/>
</dbReference>
<gene>
    <name evidence="7" type="ORF">BGZ97_005392</name>
</gene>
<dbReference type="InterPro" id="IPR003163">
    <property type="entry name" value="Tscrpt_reg_HTH_APSES-type"/>
</dbReference>
<proteinExistence type="predicted"/>
<feature type="region of interest" description="Disordered" evidence="5">
    <location>
        <begin position="632"/>
        <end position="874"/>
    </location>
</feature>
<dbReference type="Pfam" id="PF13637">
    <property type="entry name" value="Ank_4"/>
    <property type="match status" value="1"/>
</dbReference>
<evidence type="ECO:0000256" key="1">
    <source>
        <dbReference type="ARBA" id="ARBA00022737"/>
    </source>
</evidence>
<keyword evidence="2 3" id="KW-0040">ANK repeat</keyword>
<dbReference type="GO" id="GO:0030907">
    <property type="term" value="C:MBF transcription complex"/>
    <property type="evidence" value="ECO:0007669"/>
    <property type="project" value="TreeGrafter"/>
</dbReference>
<feature type="compositionally biased region" description="Low complexity" evidence="5">
    <location>
        <begin position="798"/>
        <end position="810"/>
    </location>
</feature>
<feature type="compositionally biased region" description="Basic residues" evidence="5">
    <location>
        <begin position="661"/>
        <end position="672"/>
    </location>
</feature>
<feature type="region of interest" description="Disordered" evidence="5">
    <location>
        <begin position="284"/>
        <end position="319"/>
    </location>
</feature>
<feature type="compositionally biased region" description="Polar residues" evidence="5">
    <location>
        <begin position="487"/>
        <end position="508"/>
    </location>
</feature>
<keyword evidence="8" id="KW-1185">Reference proteome</keyword>
<dbReference type="SUPFAM" id="SSF54616">
    <property type="entry name" value="DNA-binding domain of Mlu1-box binding protein MBP1"/>
    <property type="match status" value="1"/>
</dbReference>
<feature type="repeat" description="ANK" evidence="3">
    <location>
        <begin position="914"/>
        <end position="946"/>
    </location>
</feature>
<dbReference type="InterPro" id="IPR051642">
    <property type="entry name" value="SWI6-like"/>
</dbReference>
<feature type="compositionally biased region" description="Basic and acidic residues" evidence="5">
    <location>
        <begin position="815"/>
        <end position="831"/>
    </location>
</feature>
<feature type="region of interest" description="Disordered" evidence="5">
    <location>
        <begin position="191"/>
        <end position="243"/>
    </location>
</feature>